<evidence type="ECO:0000313" key="1">
    <source>
        <dbReference type="EMBL" id="GCE94925.1"/>
    </source>
</evidence>
<accession>A0A5M3T928</accession>
<proteinExistence type="predicted"/>
<dbReference type="Proteomes" id="UP000326169">
    <property type="component" value="Unassembled WGS sequence"/>
</dbReference>
<dbReference type="EMBL" id="BIMW01000113">
    <property type="protein sequence ID" value="GCE94925.1"/>
    <property type="molecule type" value="Genomic_DNA"/>
</dbReference>
<comment type="caution">
    <text evidence="1">The sequence shown here is derived from an EMBL/GenBank/DDBJ whole genome shotgun (WGS) entry which is preliminary data.</text>
</comment>
<gene>
    <name evidence="1" type="ORF">NIES46_29850</name>
</gene>
<name>A0A5M3T928_LIMPL</name>
<protein>
    <submittedName>
        <fullName evidence="1">Uncharacterized protein</fullName>
    </submittedName>
</protein>
<sequence length="47" mass="5628">MGDTAGVFRMSDYRHFWLILRRIYRNYSVDCLPPPCLQKILIVIQLD</sequence>
<reference evidence="1 2" key="1">
    <citation type="journal article" date="2019" name="J Genomics">
        <title>The Draft Genome of a Hydrogen-producing Cyanobacterium, Arthrospira platensis NIES-46.</title>
        <authorList>
            <person name="Suzuki S."/>
            <person name="Yamaguchi H."/>
            <person name="Kawachi M."/>
        </authorList>
    </citation>
    <scope>NUCLEOTIDE SEQUENCE [LARGE SCALE GENOMIC DNA]</scope>
    <source>
        <strain evidence="1 2">NIES-46</strain>
    </source>
</reference>
<organism evidence="1 2">
    <name type="scientific">Limnospira platensis NIES-46</name>
    <dbReference type="NCBI Taxonomy" id="1236695"/>
    <lineage>
        <taxon>Bacteria</taxon>
        <taxon>Bacillati</taxon>
        <taxon>Cyanobacteriota</taxon>
        <taxon>Cyanophyceae</taxon>
        <taxon>Oscillatoriophycideae</taxon>
        <taxon>Oscillatoriales</taxon>
        <taxon>Sirenicapillariaceae</taxon>
        <taxon>Limnospira</taxon>
    </lineage>
</organism>
<keyword evidence="2" id="KW-1185">Reference proteome</keyword>
<evidence type="ECO:0000313" key="2">
    <source>
        <dbReference type="Proteomes" id="UP000326169"/>
    </source>
</evidence>